<keyword evidence="1" id="KW-0472">Membrane</keyword>
<feature type="transmembrane region" description="Helical" evidence="1">
    <location>
        <begin position="417"/>
        <end position="438"/>
    </location>
</feature>
<dbReference type="Gene3D" id="2.80.10.50">
    <property type="match status" value="1"/>
</dbReference>
<keyword evidence="1" id="KW-1133">Transmembrane helix</keyword>
<feature type="domain" description="Ricin B lectin" evidence="2">
    <location>
        <begin position="192"/>
        <end position="300"/>
    </location>
</feature>
<sequence>MNYIRITDIFGNNIPKDRDYNSSLPFILIHTSQPYLLLEKILTTENDGIWKLKLSTIFHILYIHSVNPTSFAPLGDIWLPSPVLPAEITILLTNTDNRISSFPIDFIKLDNYTNVNIWKPICNRGYQELGLIASEIKPSLKSVKCIHENYLISYNSSQQVVSRNTNMNEFNLLSNIELPKFTINRNKILSSRDIKIESNGTQKYITNENNNIMMKKNVDNKTQKITYSDKGELIINTKCLTVHEGKVDLQNCNGLQTQKWYPYKNQYISYDNQKCLTDNANIIITKQCNNNDTTQQWNTYDFNTTIETPSEPSNSWKTQEGKRVILVEPDIPWYITKKKTIPEGMIKQNIKELNKVEYRDNADFQSMFIMDLHRPDVGYGYSYAQRQGKQFLSSDCPTSGQSVEQFTVNNKSNKIDFNTIACSLLLLIFLLVAIRYSINTKQES</sequence>
<evidence type="ECO:0000313" key="4">
    <source>
        <dbReference type="Proteomes" id="UP001162001"/>
    </source>
</evidence>
<dbReference type="PROSITE" id="PS50231">
    <property type="entry name" value="RICIN_B_LECTIN"/>
    <property type="match status" value="1"/>
</dbReference>
<dbReference type="InterPro" id="IPR035992">
    <property type="entry name" value="Ricin_B-like_lectins"/>
</dbReference>
<name>A0A7D3QX32_9VIRU</name>
<dbReference type="SUPFAM" id="SSF50370">
    <property type="entry name" value="Ricin B-like lectins"/>
    <property type="match status" value="1"/>
</dbReference>
<evidence type="ECO:0000256" key="1">
    <source>
        <dbReference type="SAM" id="Phobius"/>
    </source>
</evidence>
<dbReference type="Pfam" id="PF00652">
    <property type="entry name" value="Ricin_B_lectin"/>
    <property type="match status" value="1"/>
</dbReference>
<evidence type="ECO:0000259" key="2">
    <source>
        <dbReference type="SMART" id="SM00458"/>
    </source>
</evidence>
<dbReference type="EMBL" id="MT418680">
    <property type="protein sequence ID" value="QKF94080.1"/>
    <property type="molecule type" value="Genomic_DNA"/>
</dbReference>
<protein>
    <submittedName>
        <fullName evidence="3">Vacuolar protein sorting-associated protein 62</fullName>
    </submittedName>
</protein>
<proteinExistence type="predicted"/>
<reference evidence="3 4" key="1">
    <citation type="submission" date="2020-04" db="EMBL/GenBank/DDBJ databases">
        <title>Advantages and limits of metagenomic assembly and binning of a giant virus.</title>
        <authorList>
            <person name="Schulz F."/>
            <person name="Andreani J."/>
            <person name="Francis R."/>
            <person name="Boudjemaa H."/>
            <person name="Bou Khalil J.Y."/>
            <person name="Lee J."/>
            <person name="La Scola B."/>
            <person name="Woyke T."/>
        </authorList>
    </citation>
    <scope>NUCLEOTIDE SEQUENCE [LARGE SCALE GENOMIC DNA]</scope>
    <source>
        <strain evidence="3 4">FV1/VV64</strain>
    </source>
</reference>
<keyword evidence="4" id="KW-1185">Reference proteome</keyword>
<keyword evidence="1" id="KW-0812">Transmembrane</keyword>
<dbReference type="SMART" id="SM00458">
    <property type="entry name" value="RICIN"/>
    <property type="match status" value="1"/>
</dbReference>
<evidence type="ECO:0000313" key="3">
    <source>
        <dbReference type="EMBL" id="QKF94080.1"/>
    </source>
</evidence>
<accession>A0A7D3QX32</accession>
<gene>
    <name evidence="3" type="ORF">Fadolivirus_1_622</name>
</gene>
<organism evidence="3 4">
    <name type="scientific">Fadolivirus FV1/VV64</name>
    <dbReference type="NCBI Taxonomy" id="3070911"/>
    <lineage>
        <taxon>Viruses</taxon>
        <taxon>Varidnaviria</taxon>
        <taxon>Bamfordvirae</taxon>
        <taxon>Nucleocytoviricota</taxon>
        <taxon>Megaviricetes</taxon>
        <taxon>Imitervirales</taxon>
        <taxon>Mimiviridae</taxon>
        <taxon>Klosneuvirinae</taxon>
        <taxon>Fadolivirus</taxon>
        <taxon>Fadolivirus algeromassiliense</taxon>
    </lineage>
</organism>
<dbReference type="Proteomes" id="UP001162001">
    <property type="component" value="Segment"/>
</dbReference>
<dbReference type="InterPro" id="IPR000772">
    <property type="entry name" value="Ricin_B_lectin"/>
</dbReference>